<accession>A0ABU6V1R4</accession>
<sequence length="161" mass="18282">MEENPKAPLILGRPFLTTSRAPIDMESGELILRIHDECLILNIYKSMHSSSGAKTYMKINSVDPTSTKPPEKSWKTIGNNFQDKATTISPIPAKEEKKMKEPAAYMPKPPYPQRRRRRRKPKQGENRAKSPSFKARPPRITLLHVIRGVSTPHPHFAFSSP</sequence>
<feature type="region of interest" description="Disordered" evidence="1">
    <location>
        <begin position="61"/>
        <end position="139"/>
    </location>
</feature>
<dbReference type="EMBL" id="JASCZI010124210">
    <property type="protein sequence ID" value="MED6165843.1"/>
    <property type="molecule type" value="Genomic_DNA"/>
</dbReference>
<evidence type="ECO:0000313" key="2">
    <source>
        <dbReference type="EMBL" id="MED6165843.1"/>
    </source>
</evidence>
<protein>
    <recommendedName>
        <fullName evidence="4">Reverse transcriptase domain-containing protein</fullName>
    </recommendedName>
</protein>
<name>A0ABU6V1R4_9FABA</name>
<dbReference type="Proteomes" id="UP001341840">
    <property type="component" value="Unassembled WGS sequence"/>
</dbReference>
<organism evidence="2 3">
    <name type="scientific">Stylosanthes scabra</name>
    <dbReference type="NCBI Taxonomy" id="79078"/>
    <lineage>
        <taxon>Eukaryota</taxon>
        <taxon>Viridiplantae</taxon>
        <taxon>Streptophyta</taxon>
        <taxon>Embryophyta</taxon>
        <taxon>Tracheophyta</taxon>
        <taxon>Spermatophyta</taxon>
        <taxon>Magnoliopsida</taxon>
        <taxon>eudicotyledons</taxon>
        <taxon>Gunneridae</taxon>
        <taxon>Pentapetalae</taxon>
        <taxon>rosids</taxon>
        <taxon>fabids</taxon>
        <taxon>Fabales</taxon>
        <taxon>Fabaceae</taxon>
        <taxon>Papilionoideae</taxon>
        <taxon>50 kb inversion clade</taxon>
        <taxon>dalbergioids sensu lato</taxon>
        <taxon>Dalbergieae</taxon>
        <taxon>Pterocarpus clade</taxon>
        <taxon>Stylosanthes</taxon>
    </lineage>
</organism>
<feature type="non-terminal residue" evidence="2">
    <location>
        <position position="161"/>
    </location>
</feature>
<evidence type="ECO:0000256" key="1">
    <source>
        <dbReference type="SAM" id="MobiDB-lite"/>
    </source>
</evidence>
<evidence type="ECO:0000313" key="3">
    <source>
        <dbReference type="Proteomes" id="UP001341840"/>
    </source>
</evidence>
<gene>
    <name evidence="2" type="ORF">PIB30_103521</name>
</gene>
<dbReference type="PANTHER" id="PTHR33067">
    <property type="entry name" value="RNA-DIRECTED DNA POLYMERASE-RELATED"/>
    <property type="match status" value="1"/>
</dbReference>
<evidence type="ECO:0008006" key="4">
    <source>
        <dbReference type="Google" id="ProtNLM"/>
    </source>
</evidence>
<reference evidence="2 3" key="1">
    <citation type="journal article" date="2023" name="Plants (Basel)">
        <title>Bridging the Gap: Combining Genomics and Transcriptomics Approaches to Understand Stylosanthes scabra, an Orphan Legume from the Brazilian Caatinga.</title>
        <authorList>
            <person name="Ferreira-Neto J.R.C."/>
            <person name="da Silva M.D."/>
            <person name="Binneck E."/>
            <person name="de Melo N.F."/>
            <person name="da Silva R.H."/>
            <person name="de Melo A.L.T.M."/>
            <person name="Pandolfi V."/>
            <person name="Bustamante F.O."/>
            <person name="Brasileiro-Vidal A.C."/>
            <person name="Benko-Iseppon A.M."/>
        </authorList>
    </citation>
    <scope>NUCLEOTIDE SEQUENCE [LARGE SCALE GENOMIC DNA]</scope>
    <source>
        <tissue evidence="2">Leaves</tissue>
    </source>
</reference>
<proteinExistence type="predicted"/>
<dbReference type="PANTHER" id="PTHR33067:SF31">
    <property type="entry name" value="RNA-DIRECTED DNA POLYMERASE"/>
    <property type="match status" value="1"/>
</dbReference>
<keyword evidence="3" id="KW-1185">Reference proteome</keyword>
<feature type="compositionally biased region" description="Polar residues" evidence="1">
    <location>
        <begin position="76"/>
        <end position="89"/>
    </location>
</feature>
<comment type="caution">
    <text evidence="2">The sequence shown here is derived from an EMBL/GenBank/DDBJ whole genome shotgun (WGS) entry which is preliminary data.</text>
</comment>